<dbReference type="STRING" id="407821.A0A087TAU4"/>
<keyword evidence="3" id="KW-1185">Reference proteome</keyword>
<organism evidence="2 3">
    <name type="scientific">Stegodyphus mimosarum</name>
    <name type="common">African social velvet spider</name>
    <dbReference type="NCBI Taxonomy" id="407821"/>
    <lineage>
        <taxon>Eukaryota</taxon>
        <taxon>Metazoa</taxon>
        <taxon>Ecdysozoa</taxon>
        <taxon>Arthropoda</taxon>
        <taxon>Chelicerata</taxon>
        <taxon>Arachnida</taxon>
        <taxon>Araneae</taxon>
        <taxon>Araneomorphae</taxon>
        <taxon>Entelegynae</taxon>
        <taxon>Eresoidea</taxon>
        <taxon>Eresidae</taxon>
        <taxon>Stegodyphus</taxon>
    </lineage>
</organism>
<protein>
    <submittedName>
        <fullName evidence="2">E3 ubiquitin-protein ligase UBR4</fullName>
    </submittedName>
</protein>
<name>A0A087TAU4_STEMI</name>
<evidence type="ECO:0000313" key="2">
    <source>
        <dbReference type="EMBL" id="KFM62233.1"/>
    </source>
</evidence>
<proteinExistence type="predicted"/>
<evidence type="ECO:0000313" key="3">
    <source>
        <dbReference type="Proteomes" id="UP000054359"/>
    </source>
</evidence>
<feature type="non-terminal residue" evidence="2">
    <location>
        <position position="281"/>
    </location>
</feature>
<feature type="domain" description="E3 ubiquitin-protein ligase UBR4 N-terminal" evidence="1">
    <location>
        <begin position="53"/>
        <end position="276"/>
    </location>
</feature>
<dbReference type="AlphaFoldDB" id="A0A087TAU4"/>
<reference evidence="2 3" key="1">
    <citation type="submission" date="2013-11" db="EMBL/GenBank/DDBJ databases">
        <title>Genome sequencing of Stegodyphus mimosarum.</title>
        <authorList>
            <person name="Bechsgaard J."/>
        </authorList>
    </citation>
    <scope>NUCLEOTIDE SEQUENCE [LARGE SCALE GENOMIC DNA]</scope>
</reference>
<dbReference type="OrthoDB" id="30336at2759"/>
<accession>A0A087TAU4</accession>
<dbReference type="EMBL" id="KK114342">
    <property type="protein sequence ID" value="KFM62233.1"/>
    <property type="molecule type" value="Genomic_DNA"/>
</dbReference>
<gene>
    <name evidence="2" type="ORF">X975_22794</name>
</gene>
<sequence>MATSETDVDYAFREPSILLLTASQGVVNKYDVLQVIRSVVRRQQVLLSHEDEYENFFASFAALSAHFIVSNSFHIPKSQVGSAAQACKILLQYFLQKLQHLSEQCCISQKQIVSIIYGLCNNHKTQVLSRSEIIMLTLVLKSAKDPLAFAIRGNEFQDGQDDVKEPKRPRLDPSASILEQLMTPMLDTQNAQKQEGPLEVVDKDGDTTIIHIPDPGQESKTMLLTKNKLTLQLLSGVDVLLDMSLSLHTISQYTSKLQDSLSGKGLLFPSCTTSAVRLSNS</sequence>
<dbReference type="Pfam" id="PF19423">
    <property type="entry name" value="E3_UBR4_N"/>
    <property type="match status" value="1"/>
</dbReference>
<evidence type="ECO:0000259" key="1">
    <source>
        <dbReference type="Pfam" id="PF19423"/>
    </source>
</evidence>
<dbReference type="InterPro" id="IPR045841">
    <property type="entry name" value="E3_UBR4_N"/>
</dbReference>
<dbReference type="Proteomes" id="UP000054359">
    <property type="component" value="Unassembled WGS sequence"/>
</dbReference>